<gene>
    <name evidence="1" type="ORF">FHT02_003329</name>
</gene>
<dbReference type="EMBL" id="JACIJF010000012">
    <property type="protein sequence ID" value="MBB5712073.1"/>
    <property type="molecule type" value="Genomic_DNA"/>
</dbReference>
<evidence type="ECO:0000313" key="2">
    <source>
        <dbReference type="Proteomes" id="UP000527143"/>
    </source>
</evidence>
<reference evidence="1 2" key="1">
    <citation type="submission" date="2020-08" db="EMBL/GenBank/DDBJ databases">
        <title>Genomic Encyclopedia of Type Strains, Phase IV (KMG-IV): sequencing the most valuable type-strain genomes for metagenomic binning, comparative biology and taxonomic classification.</title>
        <authorList>
            <person name="Goeker M."/>
        </authorList>
    </citation>
    <scope>NUCLEOTIDE SEQUENCE [LARGE SCALE GENOMIC DNA]</scope>
    <source>
        <strain evidence="1 2">DSM 26736</strain>
    </source>
</reference>
<accession>A0A840YRP6</accession>
<comment type="caution">
    <text evidence="1">The sequence shown here is derived from an EMBL/GenBank/DDBJ whole genome shotgun (WGS) entry which is preliminary data.</text>
</comment>
<proteinExistence type="predicted"/>
<organism evidence="1 2">
    <name type="scientific">Sphingomonas xinjiangensis</name>
    <dbReference type="NCBI Taxonomy" id="643568"/>
    <lineage>
        <taxon>Bacteria</taxon>
        <taxon>Pseudomonadati</taxon>
        <taxon>Pseudomonadota</taxon>
        <taxon>Alphaproteobacteria</taxon>
        <taxon>Sphingomonadales</taxon>
        <taxon>Sphingomonadaceae</taxon>
        <taxon>Sphingomonas</taxon>
    </lineage>
</organism>
<name>A0A840YRP6_9SPHN</name>
<protein>
    <submittedName>
        <fullName evidence="1">Uncharacterized protein</fullName>
    </submittedName>
</protein>
<evidence type="ECO:0000313" key="1">
    <source>
        <dbReference type="EMBL" id="MBB5712073.1"/>
    </source>
</evidence>
<keyword evidence="2" id="KW-1185">Reference proteome</keyword>
<dbReference type="Proteomes" id="UP000527143">
    <property type="component" value="Unassembled WGS sequence"/>
</dbReference>
<sequence length="55" mass="6283">MDGNREYEAEKTTVGWIVYQHATVGTLMTSVPVSREFDTRKEAEAEIQRLLSLPQ</sequence>
<dbReference type="AlphaFoldDB" id="A0A840YRP6"/>